<gene>
    <name evidence="3" type="ORF">GIB67_026747</name>
</gene>
<dbReference type="Pfam" id="PF01419">
    <property type="entry name" value="Jacalin"/>
    <property type="match status" value="1"/>
</dbReference>
<reference evidence="3 4" key="1">
    <citation type="journal article" date="2020" name="IScience">
        <title>Genome Sequencing of the Endangered Kingdonia uniflora (Circaeasteraceae, Ranunculales) Reveals Potential Mechanisms of Evolutionary Specialization.</title>
        <authorList>
            <person name="Sun Y."/>
            <person name="Deng T."/>
            <person name="Zhang A."/>
            <person name="Moore M.J."/>
            <person name="Landis J.B."/>
            <person name="Lin N."/>
            <person name="Zhang H."/>
            <person name="Zhang X."/>
            <person name="Huang J."/>
            <person name="Zhang X."/>
            <person name="Sun H."/>
            <person name="Wang H."/>
        </authorList>
    </citation>
    <scope>NUCLEOTIDE SEQUENCE [LARGE SCALE GENOMIC DNA]</scope>
    <source>
        <strain evidence="3">TB1705</strain>
        <tissue evidence="3">Leaf</tissue>
    </source>
</reference>
<sequence>MEEGLISYLSQVFCGSCKDLLAKGSFDCFEYEKNQISVGPWGGQGGTMFNDGLNKTIRQMVIGHGLGIDSIQTEYDREVSSVWSGKHGGVGGAKVDKVRQLFIIFPKFAI</sequence>
<keyword evidence="1" id="KW-0430">Lectin</keyword>
<feature type="domain" description="Jacalin-type lectin" evidence="2">
    <location>
        <begin position="35"/>
        <end position="110"/>
    </location>
</feature>
<dbReference type="Proteomes" id="UP000541444">
    <property type="component" value="Unassembled WGS sequence"/>
</dbReference>
<evidence type="ECO:0000256" key="1">
    <source>
        <dbReference type="ARBA" id="ARBA00022734"/>
    </source>
</evidence>
<evidence type="ECO:0000259" key="2">
    <source>
        <dbReference type="PROSITE" id="PS51752"/>
    </source>
</evidence>
<comment type="caution">
    <text evidence="3">The sequence shown here is derived from an EMBL/GenBank/DDBJ whole genome shotgun (WGS) entry which is preliminary data.</text>
</comment>
<proteinExistence type="predicted"/>
<dbReference type="AlphaFoldDB" id="A0A7J7MHG0"/>
<dbReference type="GO" id="GO:0030246">
    <property type="term" value="F:carbohydrate binding"/>
    <property type="evidence" value="ECO:0007669"/>
    <property type="project" value="UniProtKB-KW"/>
</dbReference>
<evidence type="ECO:0000313" key="4">
    <source>
        <dbReference type="Proteomes" id="UP000541444"/>
    </source>
</evidence>
<evidence type="ECO:0000313" key="3">
    <source>
        <dbReference type="EMBL" id="KAF6154291.1"/>
    </source>
</evidence>
<dbReference type="SUPFAM" id="SSF51101">
    <property type="entry name" value="Mannose-binding lectins"/>
    <property type="match status" value="1"/>
</dbReference>
<dbReference type="OrthoDB" id="1901752at2759"/>
<dbReference type="InterPro" id="IPR001229">
    <property type="entry name" value="Jacalin-like_lectin_dom"/>
</dbReference>
<dbReference type="Gene3D" id="2.100.10.30">
    <property type="entry name" value="Jacalin-like lectin domain"/>
    <property type="match status" value="1"/>
</dbReference>
<dbReference type="PROSITE" id="PS51752">
    <property type="entry name" value="JACALIN_LECTIN"/>
    <property type="match status" value="1"/>
</dbReference>
<dbReference type="InterPro" id="IPR036404">
    <property type="entry name" value="Jacalin-like_lectin_dom_sf"/>
</dbReference>
<protein>
    <recommendedName>
        <fullName evidence="2">Jacalin-type lectin domain-containing protein</fullName>
    </recommendedName>
</protein>
<keyword evidence="4" id="KW-1185">Reference proteome</keyword>
<organism evidence="3 4">
    <name type="scientific">Kingdonia uniflora</name>
    <dbReference type="NCBI Taxonomy" id="39325"/>
    <lineage>
        <taxon>Eukaryota</taxon>
        <taxon>Viridiplantae</taxon>
        <taxon>Streptophyta</taxon>
        <taxon>Embryophyta</taxon>
        <taxon>Tracheophyta</taxon>
        <taxon>Spermatophyta</taxon>
        <taxon>Magnoliopsida</taxon>
        <taxon>Ranunculales</taxon>
        <taxon>Circaeasteraceae</taxon>
        <taxon>Kingdonia</taxon>
    </lineage>
</organism>
<accession>A0A7J7MHG0</accession>
<name>A0A7J7MHG0_9MAGN</name>
<dbReference type="EMBL" id="JACGCM010001501">
    <property type="protein sequence ID" value="KAF6154291.1"/>
    <property type="molecule type" value="Genomic_DNA"/>
</dbReference>